<dbReference type="Proteomes" id="UP000828390">
    <property type="component" value="Unassembled WGS sequence"/>
</dbReference>
<feature type="compositionally biased region" description="Polar residues" evidence="1">
    <location>
        <begin position="8"/>
        <end position="21"/>
    </location>
</feature>
<evidence type="ECO:0000313" key="2">
    <source>
        <dbReference type="EMBL" id="KAH3807170.1"/>
    </source>
</evidence>
<dbReference type="EMBL" id="JAIWYP010000006">
    <property type="protein sequence ID" value="KAH3807170.1"/>
    <property type="molecule type" value="Genomic_DNA"/>
</dbReference>
<evidence type="ECO:0000256" key="1">
    <source>
        <dbReference type="SAM" id="MobiDB-lite"/>
    </source>
</evidence>
<organism evidence="2 3">
    <name type="scientific">Dreissena polymorpha</name>
    <name type="common">Zebra mussel</name>
    <name type="synonym">Mytilus polymorpha</name>
    <dbReference type="NCBI Taxonomy" id="45954"/>
    <lineage>
        <taxon>Eukaryota</taxon>
        <taxon>Metazoa</taxon>
        <taxon>Spiralia</taxon>
        <taxon>Lophotrochozoa</taxon>
        <taxon>Mollusca</taxon>
        <taxon>Bivalvia</taxon>
        <taxon>Autobranchia</taxon>
        <taxon>Heteroconchia</taxon>
        <taxon>Euheterodonta</taxon>
        <taxon>Imparidentia</taxon>
        <taxon>Neoheterodontei</taxon>
        <taxon>Myida</taxon>
        <taxon>Dreissenoidea</taxon>
        <taxon>Dreissenidae</taxon>
        <taxon>Dreissena</taxon>
    </lineage>
</organism>
<dbReference type="AlphaFoldDB" id="A0A9D4JCW7"/>
<sequence>MDVFGGSAQATNMSPNKSASSPPFDVLVTSFCSFEGGSSSSRVGIVDTEFSLGDVLSGASSCIKRNEKSLKLSC</sequence>
<reference evidence="2" key="1">
    <citation type="journal article" date="2019" name="bioRxiv">
        <title>The Genome of the Zebra Mussel, Dreissena polymorpha: A Resource for Invasive Species Research.</title>
        <authorList>
            <person name="McCartney M.A."/>
            <person name="Auch B."/>
            <person name="Kono T."/>
            <person name="Mallez S."/>
            <person name="Zhang Y."/>
            <person name="Obille A."/>
            <person name="Becker A."/>
            <person name="Abrahante J.E."/>
            <person name="Garbe J."/>
            <person name="Badalamenti J.P."/>
            <person name="Herman A."/>
            <person name="Mangelson H."/>
            <person name="Liachko I."/>
            <person name="Sullivan S."/>
            <person name="Sone E.D."/>
            <person name="Koren S."/>
            <person name="Silverstein K.A.T."/>
            <person name="Beckman K.B."/>
            <person name="Gohl D.M."/>
        </authorList>
    </citation>
    <scope>NUCLEOTIDE SEQUENCE</scope>
    <source>
        <strain evidence="2">Duluth1</strain>
        <tissue evidence="2">Whole animal</tissue>
    </source>
</reference>
<keyword evidence="3" id="KW-1185">Reference proteome</keyword>
<evidence type="ECO:0000313" key="3">
    <source>
        <dbReference type="Proteomes" id="UP000828390"/>
    </source>
</evidence>
<proteinExistence type="predicted"/>
<comment type="caution">
    <text evidence="2">The sequence shown here is derived from an EMBL/GenBank/DDBJ whole genome shotgun (WGS) entry which is preliminary data.</text>
</comment>
<name>A0A9D4JCW7_DREPO</name>
<accession>A0A9D4JCW7</accession>
<protein>
    <submittedName>
        <fullName evidence="2">Uncharacterized protein</fullName>
    </submittedName>
</protein>
<reference evidence="2" key="2">
    <citation type="submission" date="2020-11" db="EMBL/GenBank/DDBJ databases">
        <authorList>
            <person name="McCartney M.A."/>
            <person name="Auch B."/>
            <person name="Kono T."/>
            <person name="Mallez S."/>
            <person name="Becker A."/>
            <person name="Gohl D.M."/>
            <person name="Silverstein K.A.T."/>
            <person name="Koren S."/>
            <person name="Bechman K.B."/>
            <person name="Herman A."/>
            <person name="Abrahante J.E."/>
            <person name="Garbe J."/>
        </authorList>
    </citation>
    <scope>NUCLEOTIDE SEQUENCE</scope>
    <source>
        <strain evidence="2">Duluth1</strain>
        <tissue evidence="2">Whole animal</tissue>
    </source>
</reference>
<gene>
    <name evidence="2" type="ORF">DPMN_135502</name>
</gene>
<feature type="region of interest" description="Disordered" evidence="1">
    <location>
        <begin position="1"/>
        <end position="22"/>
    </location>
</feature>